<dbReference type="OrthoDB" id="8754159at2"/>
<proteinExistence type="predicted"/>
<name>A0A2U2HHQ4_9BURK</name>
<keyword evidence="1" id="KW-1133">Transmembrane helix</keyword>
<keyword evidence="1" id="KW-0812">Transmembrane</keyword>
<gene>
    <name evidence="3" type="ORF">C7C56_017675</name>
</gene>
<feature type="domain" description="YdbS-like PH" evidence="2">
    <location>
        <begin position="75"/>
        <end position="148"/>
    </location>
</feature>
<evidence type="ECO:0000256" key="1">
    <source>
        <dbReference type="SAM" id="Phobius"/>
    </source>
</evidence>
<evidence type="ECO:0000313" key="4">
    <source>
        <dbReference type="Proteomes" id="UP000241421"/>
    </source>
</evidence>
<keyword evidence="1" id="KW-0472">Membrane</keyword>
<protein>
    <submittedName>
        <fullName evidence="3">PH domain-containing protein</fullName>
    </submittedName>
</protein>
<dbReference type="Proteomes" id="UP000241421">
    <property type="component" value="Unassembled WGS sequence"/>
</dbReference>
<sequence>MFPLHWAYPNQPSEAPTMSDEIFQAKINPLIKPFLVVQIGFTMIVTIIGIPLAIIWFLGVGRWWARHYYERLECHLSDKTLRYRKGIFIQVEKTIPLENIQDVTFVEGPVLRHFHLSTLKFETAGSSAGQANDMHLTGIVDAQQFRNRILAARDALKQQQRGGPPNADAASDAQTEALRGIERKLDEIISLMRRERA</sequence>
<dbReference type="InterPro" id="IPR005182">
    <property type="entry name" value="YdbS-like_PH"/>
</dbReference>
<dbReference type="PANTHER" id="PTHR37938:SF1">
    <property type="entry name" value="BLL0215 PROTEIN"/>
    <property type="match status" value="1"/>
</dbReference>
<accession>A0A2U2HHQ4</accession>
<evidence type="ECO:0000313" key="3">
    <source>
        <dbReference type="EMBL" id="PWF45438.1"/>
    </source>
</evidence>
<dbReference type="AlphaFoldDB" id="A0A2U2HHQ4"/>
<feature type="transmembrane region" description="Helical" evidence="1">
    <location>
        <begin position="35"/>
        <end position="58"/>
    </location>
</feature>
<keyword evidence="4" id="KW-1185">Reference proteome</keyword>
<comment type="caution">
    <text evidence="3">The sequence shown here is derived from an EMBL/GenBank/DDBJ whole genome shotgun (WGS) entry which is preliminary data.</text>
</comment>
<dbReference type="EMBL" id="PXWF02000254">
    <property type="protein sequence ID" value="PWF45438.1"/>
    <property type="molecule type" value="Genomic_DNA"/>
</dbReference>
<organism evidence="3 4">
    <name type="scientific">Massilia glaciei</name>
    <dbReference type="NCBI Taxonomy" id="1524097"/>
    <lineage>
        <taxon>Bacteria</taxon>
        <taxon>Pseudomonadati</taxon>
        <taxon>Pseudomonadota</taxon>
        <taxon>Betaproteobacteria</taxon>
        <taxon>Burkholderiales</taxon>
        <taxon>Oxalobacteraceae</taxon>
        <taxon>Telluria group</taxon>
        <taxon>Massilia</taxon>
    </lineage>
</organism>
<dbReference type="Pfam" id="PF03703">
    <property type="entry name" value="bPH_2"/>
    <property type="match status" value="1"/>
</dbReference>
<evidence type="ECO:0000259" key="2">
    <source>
        <dbReference type="Pfam" id="PF03703"/>
    </source>
</evidence>
<reference evidence="3 4" key="1">
    <citation type="submission" date="2018-04" db="EMBL/GenBank/DDBJ databases">
        <title>Massilia violaceinigra sp. nov., a novel purple-pigmented bacterium isolated from Tianshan glacier, Xinjiang, China.</title>
        <authorList>
            <person name="Wang H."/>
        </authorList>
    </citation>
    <scope>NUCLEOTIDE SEQUENCE [LARGE SCALE GENOMIC DNA]</scope>
    <source>
        <strain evidence="3 4">B448-2</strain>
    </source>
</reference>
<dbReference type="PANTHER" id="PTHR37938">
    <property type="entry name" value="BLL0215 PROTEIN"/>
    <property type="match status" value="1"/>
</dbReference>